<evidence type="ECO:0000256" key="5">
    <source>
        <dbReference type="SAM" id="Phobius"/>
    </source>
</evidence>
<evidence type="ECO:0000256" key="1">
    <source>
        <dbReference type="ARBA" id="ARBA00022553"/>
    </source>
</evidence>
<dbReference type="SMART" id="SM00098">
    <property type="entry name" value="alkPPc"/>
    <property type="match status" value="2"/>
</dbReference>
<keyword evidence="3" id="KW-0479">Metal-binding</keyword>
<evidence type="ECO:0000256" key="4">
    <source>
        <dbReference type="RuleBase" id="RU003946"/>
    </source>
</evidence>
<dbReference type="PANTHER" id="PTHR11596:SF5">
    <property type="entry name" value="ALKALINE PHOSPHATASE"/>
    <property type="match status" value="1"/>
</dbReference>
<keyword evidence="3" id="KW-0460">Magnesium</keyword>
<evidence type="ECO:0000313" key="7">
    <source>
        <dbReference type="EMBL" id="PWF27494.1"/>
    </source>
</evidence>
<dbReference type="InterPro" id="IPR001952">
    <property type="entry name" value="Alkaline_phosphatase"/>
</dbReference>
<feature type="active site" description="Phosphoserine intermediate" evidence="2">
    <location>
        <position position="130"/>
    </location>
</feature>
<dbReference type="GO" id="GO:0046872">
    <property type="term" value="F:metal ion binding"/>
    <property type="evidence" value="ECO:0007669"/>
    <property type="project" value="UniProtKB-KW"/>
</dbReference>
<dbReference type="Pfam" id="PF00245">
    <property type="entry name" value="Alk_phosphatase"/>
    <property type="match status" value="2"/>
</dbReference>
<keyword evidence="5" id="KW-0472">Membrane</keyword>
<comment type="cofactor">
    <cofactor evidence="3">
        <name>Zn(2+)</name>
        <dbReference type="ChEBI" id="CHEBI:29105"/>
    </cofactor>
    <text evidence="3">Binds 2 Zn(2+) ions.</text>
</comment>
<comment type="caution">
    <text evidence="7">The sequence shown here is derived from an EMBL/GenBank/DDBJ whole genome shotgun (WGS) entry which is preliminary data.</text>
</comment>
<accession>A0A2V1KF71</accession>
<evidence type="ECO:0000256" key="2">
    <source>
        <dbReference type="PIRSR" id="PIRSR601952-1"/>
    </source>
</evidence>
<feature type="transmembrane region" description="Helical" evidence="5">
    <location>
        <begin position="1018"/>
        <end position="1038"/>
    </location>
</feature>
<feature type="binding site" evidence="3">
    <location>
        <position position="373"/>
    </location>
    <ligand>
        <name>Zn(2+)</name>
        <dbReference type="ChEBI" id="CHEBI:29105"/>
        <label>2</label>
    </ligand>
</feature>
<dbReference type="GO" id="GO:0004035">
    <property type="term" value="F:alkaline phosphatase activity"/>
    <property type="evidence" value="ECO:0007669"/>
    <property type="project" value="TreeGrafter"/>
</dbReference>
<name>A0A2V1KF71_9ACTO</name>
<comment type="similarity">
    <text evidence="4">Belongs to the alkaline phosphatase family.</text>
</comment>
<dbReference type="AlphaFoldDB" id="A0A2V1KF71"/>
<comment type="cofactor">
    <cofactor evidence="3">
        <name>Mg(2+)</name>
        <dbReference type="ChEBI" id="CHEBI:18420"/>
    </cofactor>
    <text evidence="3">Binds 1 Mg(2+) ion.</text>
</comment>
<protein>
    <submittedName>
        <fullName evidence="7">Alkaline phosphatase</fullName>
    </submittedName>
</protein>
<reference evidence="8" key="1">
    <citation type="submission" date="2018-05" db="EMBL/GenBank/DDBJ databases">
        <authorList>
            <person name="Li Y."/>
        </authorList>
    </citation>
    <scope>NUCLEOTIDE SEQUENCE [LARGE SCALE GENOMIC DNA]</scope>
    <source>
        <strain evidence="8">sk1b4</strain>
    </source>
</reference>
<feature type="chain" id="PRO_5016138967" evidence="6">
    <location>
        <begin position="25"/>
        <end position="1046"/>
    </location>
</feature>
<keyword evidence="6" id="KW-0732">Signal</keyword>
<keyword evidence="3" id="KW-0862">Zinc</keyword>
<evidence type="ECO:0000256" key="3">
    <source>
        <dbReference type="PIRSR" id="PIRSR601952-2"/>
    </source>
</evidence>
<dbReference type="CDD" id="cd16012">
    <property type="entry name" value="ALP"/>
    <property type="match status" value="2"/>
</dbReference>
<keyword evidence="5" id="KW-1133">Transmembrane helix</keyword>
<feature type="binding site" evidence="3">
    <location>
        <position position="80"/>
    </location>
    <ligand>
        <name>Zn(2+)</name>
        <dbReference type="ChEBI" id="CHEBI:29105"/>
        <label>2</label>
    </ligand>
</feature>
<dbReference type="EMBL" id="QETB01000001">
    <property type="protein sequence ID" value="PWF27494.1"/>
    <property type="molecule type" value="Genomic_DNA"/>
</dbReference>
<dbReference type="Gene3D" id="3.40.720.10">
    <property type="entry name" value="Alkaline Phosphatase, subunit A"/>
    <property type="match status" value="2"/>
</dbReference>
<gene>
    <name evidence="7" type="ORF">DD236_03705</name>
</gene>
<keyword evidence="8" id="KW-1185">Reference proteome</keyword>
<dbReference type="PRINTS" id="PR00113">
    <property type="entry name" value="ALKPHPHTASE"/>
</dbReference>
<feature type="binding site" evidence="3">
    <location>
        <position position="368"/>
    </location>
    <ligand>
        <name>Mg(2+)</name>
        <dbReference type="ChEBI" id="CHEBI:18420"/>
    </ligand>
</feature>
<dbReference type="Proteomes" id="UP000245283">
    <property type="component" value="Unassembled WGS sequence"/>
</dbReference>
<dbReference type="RefSeq" id="WP_109092995.1">
    <property type="nucleotide sequence ID" value="NZ_QETB01000001.1"/>
</dbReference>
<feature type="binding site" evidence="3">
    <location>
        <position position="416"/>
    </location>
    <ligand>
        <name>Zn(2+)</name>
        <dbReference type="ChEBI" id="CHEBI:29105"/>
        <label>2</label>
    </ligand>
</feature>
<keyword evidence="5" id="KW-0812">Transmembrane</keyword>
<evidence type="ECO:0000313" key="8">
    <source>
        <dbReference type="Proteomes" id="UP000245283"/>
    </source>
</evidence>
<feature type="binding site" evidence="3">
    <location>
        <position position="80"/>
    </location>
    <ligand>
        <name>Mg(2+)</name>
        <dbReference type="ChEBI" id="CHEBI:18420"/>
    </ligand>
</feature>
<feature type="binding site" evidence="3">
    <location>
        <position position="466"/>
    </location>
    <ligand>
        <name>Zn(2+)</name>
        <dbReference type="ChEBI" id="CHEBI:29105"/>
        <label>2</label>
    </ligand>
</feature>
<dbReference type="SUPFAM" id="SSF53649">
    <property type="entry name" value="Alkaline phosphatase-like"/>
    <property type="match status" value="2"/>
</dbReference>
<feature type="binding site" evidence="3">
    <location>
        <position position="181"/>
    </location>
    <ligand>
        <name>Mg(2+)</name>
        <dbReference type="ChEBI" id="CHEBI:18420"/>
    </ligand>
</feature>
<feature type="binding site" evidence="3">
    <location>
        <position position="377"/>
    </location>
    <ligand>
        <name>Zn(2+)</name>
        <dbReference type="ChEBI" id="CHEBI:29105"/>
        <label>2</label>
    </ligand>
</feature>
<feature type="binding site" evidence="3">
    <location>
        <position position="183"/>
    </location>
    <ligand>
        <name>Mg(2+)</name>
        <dbReference type="ChEBI" id="CHEBI:18420"/>
    </ligand>
</feature>
<feature type="binding site" evidence="3">
    <location>
        <position position="415"/>
    </location>
    <ligand>
        <name>Zn(2+)</name>
        <dbReference type="ChEBI" id="CHEBI:29105"/>
        <label>2</label>
    </ligand>
</feature>
<evidence type="ECO:0000256" key="6">
    <source>
        <dbReference type="SAM" id="SignalP"/>
    </source>
</evidence>
<dbReference type="InterPro" id="IPR017850">
    <property type="entry name" value="Alkaline_phosphatase_core_sf"/>
</dbReference>
<proteinExistence type="inferred from homology"/>
<sequence length="1046" mass="110331">MPLPKRLGIIAAALALVTTPLAAAADTQEEESTNGPETCITKEADGSVRVLEPGDCAQFGKEGPGRTDAKARNVILIIGDGMGQQEITAARNYLEGAAGRFNGLDSFVAAGTYTHHSVNKDGSFQYRTDSASSATAWATGTKTYDGAIGVDLAGEPVQNLLEMAKNGGMRTGNVSTAEIQDATPGAMGAHALHRKCYGPEESNHEDCQGEEFASQYRENGGLGSISEQIVDTRADVTLGGGLAAFNESVVEGGEARSPFVDSSTTWTEGDTVLENAEDNGFQVVTDKDALADISEANQDGPLLGLFNDGNMTTRFEPSTPSVGGTQEEPVTCELQDTGDEPELADMTTKAIELLDDPEAEDGFFLQVESASVDKMSHEANSCGMIGEVARIDEAITAALDFAEEDGETLVMVTADHSHSTQILEDDTETVSPATRLTTEDGVGQSLGYGTMPAEEVTDDPDVSLQHSGAQLRIAAYGPGAENVIGQTDQTDTHYTIANALELGDWEVAEVNPDLQVDVTKAAEPVDARETCYLMNEDGSLAPGAGDCAQFGTEGQQIDDEQAKNVVIVIADGTGDSEITSARNYLHGANGRLEGIDELPFTGMATTFSLEAENGLPDLVTDSSASASAWTTGVKTYDGAVAVDLNGEPVPTLAELARKDGMKVGNVSTAEIQDATPSSFAAHALDRKCYGPEEEKNDESCQGEDFASQYRENGGLGSISEQIVDLRADVTLGGGSDAFDQIVQAGGNWGGNTWTEGDSVLDNAKSQGYQVVTTADELDGISAANTEEPVLGLFSEGNFPRNYEQSIPEIDGATGEAIECSPNPERPDSIPALDHMTTTAMDLLQNDEGFLLQVEAASVDKANHDADFCGQAGEFEEYDQAVQAVRNWVEESGEPTLLVVTTDHAHTSQITTIDQNTSGLTSRIVTADGDDMVINYATAASNDHDVALGGQNHTGTQMRVGAEGPGARNLLGQIDQTDIAFAVSNSLGLDFVEHEIDLSPQWDSEAQYPVTDSGSTNTVWIIVGAVVLVGVVAILVYTLNARRKRED</sequence>
<organism evidence="7 8">
    <name type="scientific">Ancrocorticia populi</name>
    <dbReference type="NCBI Taxonomy" id="2175228"/>
    <lineage>
        <taxon>Bacteria</taxon>
        <taxon>Bacillati</taxon>
        <taxon>Actinomycetota</taxon>
        <taxon>Actinomycetes</taxon>
        <taxon>Actinomycetales</taxon>
        <taxon>Actinomycetaceae</taxon>
        <taxon>Ancrocorticia</taxon>
    </lineage>
</organism>
<dbReference type="OrthoDB" id="9794455at2"/>
<keyword evidence="1" id="KW-0597">Phosphoprotein</keyword>
<dbReference type="PANTHER" id="PTHR11596">
    <property type="entry name" value="ALKALINE PHOSPHATASE"/>
    <property type="match status" value="1"/>
</dbReference>
<dbReference type="PROSITE" id="PS50270">
    <property type="entry name" value="NGF_2"/>
    <property type="match status" value="1"/>
</dbReference>
<feature type="signal peptide" evidence="6">
    <location>
        <begin position="1"/>
        <end position="24"/>
    </location>
</feature>